<dbReference type="Proteomes" id="UP000694044">
    <property type="component" value="Unassembled WGS sequence"/>
</dbReference>
<protein>
    <submittedName>
        <fullName evidence="2">Uncharacterized protein</fullName>
    </submittedName>
</protein>
<dbReference type="EMBL" id="JAGDFM010001639">
    <property type="protein sequence ID" value="KAG7375145.1"/>
    <property type="molecule type" value="Genomic_DNA"/>
</dbReference>
<evidence type="ECO:0000256" key="1">
    <source>
        <dbReference type="SAM" id="MobiDB-lite"/>
    </source>
</evidence>
<reference evidence="2" key="1">
    <citation type="submission" date="2021-02" db="EMBL/GenBank/DDBJ databases">
        <authorList>
            <person name="Palmer J.M."/>
        </authorList>
    </citation>
    <scope>NUCLEOTIDE SEQUENCE</scope>
    <source>
        <strain evidence="2">SCRP734</strain>
    </source>
</reference>
<gene>
    <name evidence="2" type="ORF">PHYPSEUDO_003226</name>
</gene>
<name>A0A8T1V231_9STRA</name>
<dbReference type="OrthoDB" id="10495259at2759"/>
<keyword evidence="3" id="KW-1185">Reference proteome</keyword>
<proteinExistence type="predicted"/>
<comment type="caution">
    <text evidence="2">The sequence shown here is derived from an EMBL/GenBank/DDBJ whole genome shotgun (WGS) entry which is preliminary data.</text>
</comment>
<evidence type="ECO:0000313" key="3">
    <source>
        <dbReference type="Proteomes" id="UP000694044"/>
    </source>
</evidence>
<sequence>MNPSAAAATMSGSSMATKNGYLDGHEEWIPRQHLVDDDQAEPCDWVDWWYDDDEQQPKPYICYMKGLPEYYDYMTASEGGDCVVQAINALYKITAPPTTHSSTNRIGRISVPPTTSTPTLDHHDQGTSLLDAGQW</sequence>
<organism evidence="2 3">
    <name type="scientific">Phytophthora pseudosyringae</name>
    <dbReference type="NCBI Taxonomy" id="221518"/>
    <lineage>
        <taxon>Eukaryota</taxon>
        <taxon>Sar</taxon>
        <taxon>Stramenopiles</taxon>
        <taxon>Oomycota</taxon>
        <taxon>Peronosporomycetes</taxon>
        <taxon>Peronosporales</taxon>
        <taxon>Peronosporaceae</taxon>
        <taxon>Phytophthora</taxon>
    </lineage>
</organism>
<dbReference type="AlphaFoldDB" id="A0A8T1V231"/>
<feature type="region of interest" description="Disordered" evidence="1">
    <location>
        <begin position="101"/>
        <end position="135"/>
    </location>
</feature>
<accession>A0A8T1V231</accession>
<evidence type="ECO:0000313" key="2">
    <source>
        <dbReference type="EMBL" id="KAG7375145.1"/>
    </source>
</evidence>